<dbReference type="Proteomes" id="UP000317178">
    <property type="component" value="Chromosome"/>
</dbReference>
<dbReference type="GO" id="GO:0031405">
    <property type="term" value="F:lipoic acid binding"/>
    <property type="evidence" value="ECO:0007669"/>
    <property type="project" value="TreeGrafter"/>
</dbReference>
<evidence type="ECO:0000259" key="11">
    <source>
        <dbReference type="PROSITE" id="PS50968"/>
    </source>
</evidence>
<keyword evidence="6 9" id="KW-0012">Acyltransferase</keyword>
<dbReference type="Pfam" id="PF00198">
    <property type="entry name" value="2-oxoacid_dh"/>
    <property type="match status" value="1"/>
</dbReference>
<dbReference type="RefSeq" id="WP_144997588.1">
    <property type="nucleotide sequence ID" value="NZ_CP036281.1"/>
</dbReference>
<dbReference type="PANTHER" id="PTHR43178">
    <property type="entry name" value="DIHYDROLIPOAMIDE ACETYLTRANSFERASE COMPONENT OF PYRUVATE DEHYDROGENASE COMPLEX"/>
    <property type="match status" value="1"/>
</dbReference>
<evidence type="ECO:0000256" key="5">
    <source>
        <dbReference type="ARBA" id="ARBA00022823"/>
    </source>
</evidence>
<dbReference type="Pfam" id="PF00364">
    <property type="entry name" value="Biotin_lipoyl"/>
    <property type="match status" value="1"/>
</dbReference>
<dbReference type="GO" id="GO:0006086">
    <property type="term" value="P:pyruvate decarboxylation to acetyl-CoA"/>
    <property type="evidence" value="ECO:0007669"/>
    <property type="project" value="TreeGrafter"/>
</dbReference>
<dbReference type="SUPFAM" id="SSF52777">
    <property type="entry name" value="CoA-dependent acyltransferases"/>
    <property type="match status" value="1"/>
</dbReference>
<accession>A0A518CRL3</accession>
<dbReference type="InterPro" id="IPR050743">
    <property type="entry name" value="2-oxoacid_DH_E2_comp"/>
</dbReference>
<comment type="similarity">
    <text evidence="2 9">Belongs to the 2-oxoacid dehydrogenase family.</text>
</comment>
<feature type="region of interest" description="Disordered" evidence="10">
    <location>
        <begin position="82"/>
        <end position="146"/>
    </location>
</feature>
<name>A0A518CRL3_9PLAN</name>
<evidence type="ECO:0000256" key="8">
    <source>
        <dbReference type="ARBA" id="ARBA00048370"/>
    </source>
</evidence>
<feature type="compositionally biased region" description="Low complexity" evidence="10">
    <location>
        <begin position="119"/>
        <end position="135"/>
    </location>
</feature>
<dbReference type="InterPro" id="IPR023213">
    <property type="entry name" value="CAT-like_dom_sf"/>
</dbReference>
<gene>
    <name evidence="13" type="primary">aceF</name>
    <name evidence="13" type="ORF">Pla110_36230</name>
</gene>
<dbReference type="OrthoDB" id="9805770at2"/>
<dbReference type="EC" id="2.3.1.-" evidence="9"/>
<evidence type="ECO:0000256" key="1">
    <source>
        <dbReference type="ARBA" id="ARBA00001938"/>
    </source>
</evidence>
<keyword evidence="14" id="KW-1185">Reference proteome</keyword>
<dbReference type="SUPFAM" id="SSF47005">
    <property type="entry name" value="Peripheral subunit-binding domain of 2-oxo acid dehydrogenase complex"/>
    <property type="match status" value="1"/>
</dbReference>
<feature type="region of interest" description="Disordered" evidence="10">
    <location>
        <begin position="180"/>
        <end position="201"/>
    </location>
</feature>
<dbReference type="PROSITE" id="PS50968">
    <property type="entry name" value="BIOTINYL_LIPOYL"/>
    <property type="match status" value="1"/>
</dbReference>
<dbReference type="AlphaFoldDB" id="A0A518CRL3"/>
<dbReference type="InterPro" id="IPR036625">
    <property type="entry name" value="E3-bd_dom_sf"/>
</dbReference>
<dbReference type="CDD" id="cd06849">
    <property type="entry name" value="lipoyl_domain"/>
    <property type="match status" value="1"/>
</dbReference>
<keyword evidence="5 9" id="KW-0450">Lipoyl</keyword>
<dbReference type="Gene3D" id="3.30.559.10">
    <property type="entry name" value="Chloramphenicol acetyltransferase-like domain"/>
    <property type="match status" value="1"/>
</dbReference>
<dbReference type="InterPro" id="IPR011053">
    <property type="entry name" value="Single_hybrid_motif"/>
</dbReference>
<evidence type="ECO:0000256" key="7">
    <source>
        <dbReference type="ARBA" id="ARBA00025211"/>
    </source>
</evidence>
<protein>
    <recommendedName>
        <fullName evidence="9">Dihydrolipoamide acetyltransferase component of pyruvate dehydrogenase complex</fullName>
        <ecNumber evidence="9">2.3.1.-</ecNumber>
    </recommendedName>
</protein>
<feature type="domain" description="Lipoyl-binding" evidence="11">
    <location>
        <begin position="2"/>
        <end position="77"/>
    </location>
</feature>
<feature type="compositionally biased region" description="Basic and acidic residues" evidence="10">
    <location>
        <begin position="86"/>
        <end position="118"/>
    </location>
</feature>
<dbReference type="GO" id="GO:0004742">
    <property type="term" value="F:dihydrolipoyllysine-residue acetyltransferase activity"/>
    <property type="evidence" value="ECO:0007669"/>
    <property type="project" value="UniProtKB-EC"/>
</dbReference>
<sequence length="437" mass="46837">MSIEFKLPEVSEGVNEAEISSITVKEGDSISAGSVVMEVETEKAVAEIECPHAGTVSKIHVSEGDSVPIGAVLLTIAESNGAPAQEEAKSAEPKEEKEEPKAEKPAKEQEPPKKEESKPSSPQPAQQTQPTTSEAGKIPPPATPSTRRLARELGVDLHQVNGTGPGGRITVEDVQGFVRQLTSGGGSGGGGPVTAPPLPDFSQYGEVERRKLSKLERTAASHLSMAWQVIPHVTQHDLADITNLEESRKTFMSTVGKNGPKVTMTAVAVKAAVNALKAYPNFNASYDAQSGELVLKQYYNIGIAVDTPYGLVVPVIKNADKKSILDIAQETTELAIKARDRKLSMDEMQGGTFTITNLGGIGGTGFTPIVNYPEVAILGMCRSRNELRLDQGEIVERMMMPISLSYDHRVINGADAARFVSKLVRSFSDMFQLLTDC</sequence>
<dbReference type="InterPro" id="IPR004167">
    <property type="entry name" value="PSBD"/>
</dbReference>
<proteinExistence type="inferred from homology"/>
<evidence type="ECO:0000256" key="6">
    <source>
        <dbReference type="ARBA" id="ARBA00023315"/>
    </source>
</evidence>
<comment type="function">
    <text evidence="7">The pyruvate dehydrogenase complex catalyzes the overall conversion of pyruvate to acetyl-CoA and CO(2). It contains multiple copies of three enzymatic components: pyruvate dehydrogenase (E1), dihydrolipoamide acetyltransferase (E2) and lipoamide dehydrogenase (E3).</text>
</comment>
<dbReference type="KEGG" id="plon:Pla110_36230"/>
<evidence type="ECO:0000256" key="2">
    <source>
        <dbReference type="ARBA" id="ARBA00007317"/>
    </source>
</evidence>
<keyword evidence="13" id="KW-0670">Pyruvate</keyword>
<evidence type="ECO:0000256" key="4">
    <source>
        <dbReference type="ARBA" id="ARBA00022679"/>
    </source>
</evidence>
<dbReference type="InterPro" id="IPR001078">
    <property type="entry name" value="2-oxoacid_DH_actylTfrase"/>
</dbReference>
<comment type="cofactor">
    <cofactor evidence="1 9">
        <name>(R)-lipoate</name>
        <dbReference type="ChEBI" id="CHEBI:83088"/>
    </cofactor>
</comment>
<keyword evidence="4 9" id="KW-0808">Transferase</keyword>
<dbReference type="PROSITE" id="PS00189">
    <property type="entry name" value="LIPOYL"/>
    <property type="match status" value="1"/>
</dbReference>
<organism evidence="13 14">
    <name type="scientific">Polystyrenella longa</name>
    <dbReference type="NCBI Taxonomy" id="2528007"/>
    <lineage>
        <taxon>Bacteria</taxon>
        <taxon>Pseudomonadati</taxon>
        <taxon>Planctomycetota</taxon>
        <taxon>Planctomycetia</taxon>
        <taxon>Planctomycetales</taxon>
        <taxon>Planctomycetaceae</taxon>
        <taxon>Polystyrenella</taxon>
    </lineage>
</organism>
<dbReference type="Pfam" id="PF02817">
    <property type="entry name" value="E3_binding"/>
    <property type="match status" value="1"/>
</dbReference>
<comment type="catalytic activity">
    <reaction evidence="8">
        <text>N(6)-[(R)-dihydrolipoyl]-L-lysyl-[protein] + acetyl-CoA = N(6)-[(R)-S(8)-acetyldihydrolipoyl]-L-lysyl-[protein] + CoA</text>
        <dbReference type="Rhea" id="RHEA:17017"/>
        <dbReference type="Rhea" id="RHEA-COMP:10475"/>
        <dbReference type="Rhea" id="RHEA-COMP:10478"/>
        <dbReference type="ChEBI" id="CHEBI:57287"/>
        <dbReference type="ChEBI" id="CHEBI:57288"/>
        <dbReference type="ChEBI" id="CHEBI:83100"/>
        <dbReference type="ChEBI" id="CHEBI:83111"/>
        <dbReference type="EC" id="2.3.1.12"/>
    </reaction>
</comment>
<reference evidence="13 14" key="1">
    <citation type="submission" date="2019-02" db="EMBL/GenBank/DDBJ databases">
        <title>Deep-cultivation of Planctomycetes and their phenomic and genomic characterization uncovers novel biology.</title>
        <authorList>
            <person name="Wiegand S."/>
            <person name="Jogler M."/>
            <person name="Boedeker C."/>
            <person name="Pinto D."/>
            <person name="Vollmers J."/>
            <person name="Rivas-Marin E."/>
            <person name="Kohn T."/>
            <person name="Peeters S.H."/>
            <person name="Heuer A."/>
            <person name="Rast P."/>
            <person name="Oberbeckmann S."/>
            <person name="Bunk B."/>
            <person name="Jeske O."/>
            <person name="Meyerdierks A."/>
            <person name="Storesund J.E."/>
            <person name="Kallscheuer N."/>
            <person name="Luecker S."/>
            <person name="Lage O.M."/>
            <person name="Pohl T."/>
            <person name="Merkel B.J."/>
            <person name="Hornburger P."/>
            <person name="Mueller R.-W."/>
            <person name="Bruemmer F."/>
            <person name="Labrenz M."/>
            <person name="Spormann A.M."/>
            <person name="Op den Camp H."/>
            <person name="Overmann J."/>
            <person name="Amann R."/>
            <person name="Jetten M.S.M."/>
            <person name="Mascher T."/>
            <person name="Medema M.H."/>
            <person name="Devos D.P."/>
            <person name="Kaster A.-K."/>
            <person name="Ovreas L."/>
            <person name="Rohde M."/>
            <person name="Galperin M.Y."/>
            <person name="Jogler C."/>
        </authorList>
    </citation>
    <scope>NUCLEOTIDE SEQUENCE [LARGE SCALE GENOMIC DNA]</scope>
    <source>
        <strain evidence="13 14">Pla110</strain>
    </source>
</reference>
<evidence type="ECO:0000313" key="13">
    <source>
        <dbReference type="EMBL" id="QDU81872.1"/>
    </source>
</evidence>
<dbReference type="InterPro" id="IPR003016">
    <property type="entry name" value="2-oxoA_DH_lipoyl-BS"/>
</dbReference>
<dbReference type="InterPro" id="IPR000089">
    <property type="entry name" value="Biotin_lipoyl"/>
</dbReference>
<dbReference type="Gene3D" id="4.10.320.10">
    <property type="entry name" value="E3-binding domain"/>
    <property type="match status" value="1"/>
</dbReference>
<dbReference type="Gene3D" id="2.40.50.100">
    <property type="match status" value="1"/>
</dbReference>
<feature type="domain" description="Peripheral subunit-binding (PSBD)" evidence="12">
    <location>
        <begin position="141"/>
        <end position="178"/>
    </location>
</feature>
<dbReference type="PROSITE" id="PS51826">
    <property type="entry name" value="PSBD"/>
    <property type="match status" value="1"/>
</dbReference>
<feature type="compositionally biased region" description="Gly residues" evidence="10">
    <location>
        <begin position="183"/>
        <end position="192"/>
    </location>
</feature>
<evidence type="ECO:0000313" key="14">
    <source>
        <dbReference type="Proteomes" id="UP000317178"/>
    </source>
</evidence>
<dbReference type="PANTHER" id="PTHR43178:SF2">
    <property type="entry name" value="DIHYDROLIPOYLLYSINE-RESIDUE ACETYLTRANSFERASE COMPONENT OF PYRUVATE DEHYDROGENASE COMPLEX"/>
    <property type="match status" value="1"/>
</dbReference>
<evidence type="ECO:0000256" key="3">
    <source>
        <dbReference type="ARBA" id="ARBA00011484"/>
    </source>
</evidence>
<evidence type="ECO:0000259" key="12">
    <source>
        <dbReference type="PROSITE" id="PS51826"/>
    </source>
</evidence>
<dbReference type="EMBL" id="CP036281">
    <property type="protein sequence ID" value="QDU81872.1"/>
    <property type="molecule type" value="Genomic_DNA"/>
</dbReference>
<evidence type="ECO:0000256" key="9">
    <source>
        <dbReference type="RuleBase" id="RU003423"/>
    </source>
</evidence>
<dbReference type="GO" id="GO:0005737">
    <property type="term" value="C:cytoplasm"/>
    <property type="evidence" value="ECO:0007669"/>
    <property type="project" value="TreeGrafter"/>
</dbReference>
<comment type="subunit">
    <text evidence="3">Forms a 24-polypeptide structural core with octahedral symmetry.</text>
</comment>
<dbReference type="SUPFAM" id="SSF51230">
    <property type="entry name" value="Single hybrid motif"/>
    <property type="match status" value="1"/>
</dbReference>
<evidence type="ECO:0000256" key="10">
    <source>
        <dbReference type="SAM" id="MobiDB-lite"/>
    </source>
</evidence>
<dbReference type="FunFam" id="3.30.559.10:FF:000004">
    <property type="entry name" value="Acetyltransferase component of pyruvate dehydrogenase complex"/>
    <property type="match status" value="1"/>
</dbReference>